<dbReference type="EMBL" id="LUTY01001312">
    <property type="protein sequence ID" value="OAD21894.1"/>
    <property type="molecule type" value="Genomic_DNA"/>
</dbReference>
<evidence type="ECO:0000313" key="3">
    <source>
        <dbReference type="EMBL" id="OAD21894.1"/>
    </source>
</evidence>
<dbReference type="HAMAP" id="MF_00277">
    <property type="entry name" value="PII_uridylyl_transf"/>
    <property type="match status" value="1"/>
</dbReference>
<dbReference type="GO" id="GO:0008773">
    <property type="term" value="F:[protein-PII] uridylyltransferase activity"/>
    <property type="evidence" value="ECO:0007669"/>
    <property type="project" value="InterPro"/>
</dbReference>
<keyword evidence="3" id="KW-0548">Nucleotidyltransferase</keyword>
<feature type="non-terminal residue" evidence="3">
    <location>
        <position position="266"/>
    </location>
</feature>
<dbReference type="Pfam" id="PF01966">
    <property type="entry name" value="HD"/>
    <property type="match status" value="1"/>
</dbReference>
<evidence type="ECO:0000256" key="1">
    <source>
        <dbReference type="ARBA" id="ARBA00022801"/>
    </source>
</evidence>
<comment type="caution">
    <text evidence="3">The sequence shown here is derived from an EMBL/GenBank/DDBJ whole genome shotgun (WGS) entry which is preliminary data.</text>
</comment>
<organism evidence="3 4">
    <name type="scientific">Candidatus Thiomargarita nelsonii</name>
    <dbReference type="NCBI Taxonomy" id="1003181"/>
    <lineage>
        <taxon>Bacteria</taxon>
        <taxon>Pseudomonadati</taxon>
        <taxon>Pseudomonadota</taxon>
        <taxon>Gammaproteobacteria</taxon>
        <taxon>Thiotrichales</taxon>
        <taxon>Thiotrichaceae</taxon>
        <taxon>Thiomargarita</taxon>
    </lineage>
</organism>
<gene>
    <name evidence="3" type="ORF">THIOM_002326</name>
</gene>
<dbReference type="Proteomes" id="UP000076962">
    <property type="component" value="Unassembled WGS sequence"/>
</dbReference>
<reference evidence="3 4" key="1">
    <citation type="submission" date="2016-05" db="EMBL/GenBank/DDBJ databases">
        <title>Single-cell genome of chain-forming Candidatus Thiomargarita nelsonii and comparison to other large sulfur-oxidizing bacteria.</title>
        <authorList>
            <person name="Winkel M."/>
            <person name="Salman V."/>
            <person name="Woyke T."/>
            <person name="Schulz-Vogt H."/>
            <person name="Richter M."/>
            <person name="Flood B."/>
            <person name="Bailey J."/>
            <person name="Amann R."/>
            <person name="Mussmann M."/>
        </authorList>
    </citation>
    <scope>NUCLEOTIDE SEQUENCE [LARGE SCALE GENOMIC DNA]</scope>
    <source>
        <strain evidence="3 4">THI036</strain>
    </source>
</reference>
<keyword evidence="4" id="KW-1185">Reference proteome</keyword>
<protein>
    <submittedName>
        <fullName evidence="3">Protein-P-II uridylyltransferase</fullName>
    </submittedName>
</protein>
<dbReference type="InterPro" id="IPR010043">
    <property type="entry name" value="UTase/UR"/>
</dbReference>
<sequence length="266" mass="30707">MLRSYEDDDAGLGVEKLMKRYYRTVKEINTLNNMLLQLFQEAILYADAPAKVYPLNKRFQVRNDFIEVTHDEVFVNYPFALLEIFLLIQQHPEIKGIRAATIRLMIHYNYLIDNVFQKDLRARSLFFEIFREPKGLTHVLRRMNRYGILAAYIPAFGKIVGQMQFDLFHAYTVDQHTLFLVRNLRRFSFAKFHHEFPFCSKLMGSIPKPELLYLAGFFHDIAKGRGGNHSELGETEALNFCKAHGLSDTPPVEEKTAAASAAPVVA</sequence>
<feature type="domain" description="HD" evidence="2">
    <location>
        <begin position="208"/>
        <end position="246"/>
    </location>
</feature>
<evidence type="ECO:0000313" key="4">
    <source>
        <dbReference type="Proteomes" id="UP000076962"/>
    </source>
</evidence>
<dbReference type="GO" id="GO:0016787">
    <property type="term" value="F:hydrolase activity"/>
    <property type="evidence" value="ECO:0007669"/>
    <property type="project" value="UniProtKB-KW"/>
</dbReference>
<name>A0A176S1R3_9GAMM</name>
<evidence type="ECO:0000259" key="2">
    <source>
        <dbReference type="Pfam" id="PF01966"/>
    </source>
</evidence>
<keyword evidence="3" id="KW-0808">Transferase</keyword>
<dbReference type="SUPFAM" id="SSF109604">
    <property type="entry name" value="HD-domain/PDEase-like"/>
    <property type="match status" value="1"/>
</dbReference>
<dbReference type="PANTHER" id="PTHR47320">
    <property type="entry name" value="BIFUNCTIONAL URIDYLYLTRANSFERASE/URIDYLYL-REMOVING ENZYME"/>
    <property type="match status" value="1"/>
</dbReference>
<keyword evidence="1" id="KW-0378">Hydrolase</keyword>
<accession>A0A176S1R3</accession>
<dbReference type="PANTHER" id="PTHR47320:SF1">
    <property type="entry name" value="BIFUNCTIONAL URIDYLYLTRANSFERASE_URIDYLYL-REMOVING ENZYME"/>
    <property type="match status" value="1"/>
</dbReference>
<dbReference type="AlphaFoldDB" id="A0A176S1R3"/>
<dbReference type="InterPro" id="IPR006674">
    <property type="entry name" value="HD_domain"/>
</dbReference>
<proteinExistence type="inferred from homology"/>